<evidence type="ECO:0000313" key="3">
    <source>
        <dbReference type="Proteomes" id="UP000724874"/>
    </source>
</evidence>
<dbReference type="AlphaFoldDB" id="A0A9P5NL61"/>
<organism evidence="2 3">
    <name type="scientific">Gymnopilus junonius</name>
    <name type="common">Spectacular rustgill mushroom</name>
    <name type="synonym">Gymnopilus spectabilis subsp. junonius</name>
    <dbReference type="NCBI Taxonomy" id="109634"/>
    <lineage>
        <taxon>Eukaryota</taxon>
        <taxon>Fungi</taxon>
        <taxon>Dikarya</taxon>
        <taxon>Basidiomycota</taxon>
        <taxon>Agaricomycotina</taxon>
        <taxon>Agaricomycetes</taxon>
        <taxon>Agaricomycetidae</taxon>
        <taxon>Agaricales</taxon>
        <taxon>Agaricineae</taxon>
        <taxon>Hymenogastraceae</taxon>
        <taxon>Gymnopilus</taxon>
    </lineage>
</organism>
<proteinExistence type="predicted"/>
<sequence length="122" mass="14430">MVKILLGCLVSIMAPSGIKAIKGLLNFIYLAQYMAHNNETLGYMKDALKEFHKHKEYFVKIRCREHLNLPKFHSLLHYVESIQYFGMTDNYNTEMFEQLHIDFAKHGWRATNQFSLQDNEEE</sequence>
<protein>
    <submittedName>
        <fullName evidence="2">Uncharacterized protein</fullName>
    </submittedName>
</protein>
<keyword evidence="1" id="KW-0732">Signal</keyword>
<dbReference type="Proteomes" id="UP000724874">
    <property type="component" value="Unassembled WGS sequence"/>
</dbReference>
<feature type="chain" id="PRO_5040320318" evidence="1">
    <location>
        <begin position="21"/>
        <end position="122"/>
    </location>
</feature>
<dbReference type="EMBL" id="JADNYJ010000057">
    <property type="protein sequence ID" value="KAF8897105.1"/>
    <property type="molecule type" value="Genomic_DNA"/>
</dbReference>
<keyword evidence="3" id="KW-1185">Reference proteome</keyword>
<name>A0A9P5NL61_GYMJU</name>
<comment type="caution">
    <text evidence="2">The sequence shown here is derived from an EMBL/GenBank/DDBJ whole genome shotgun (WGS) entry which is preliminary data.</text>
</comment>
<dbReference type="OrthoDB" id="3232941at2759"/>
<gene>
    <name evidence="2" type="ORF">CPB84DRAFT_1815862</name>
</gene>
<feature type="signal peptide" evidence="1">
    <location>
        <begin position="1"/>
        <end position="20"/>
    </location>
</feature>
<accession>A0A9P5NL61</accession>
<evidence type="ECO:0000313" key="2">
    <source>
        <dbReference type="EMBL" id="KAF8897105.1"/>
    </source>
</evidence>
<evidence type="ECO:0000256" key="1">
    <source>
        <dbReference type="SAM" id="SignalP"/>
    </source>
</evidence>
<reference evidence="2" key="1">
    <citation type="submission" date="2020-11" db="EMBL/GenBank/DDBJ databases">
        <authorList>
            <consortium name="DOE Joint Genome Institute"/>
            <person name="Ahrendt S."/>
            <person name="Riley R."/>
            <person name="Andreopoulos W."/>
            <person name="LaButti K."/>
            <person name="Pangilinan J."/>
            <person name="Ruiz-duenas F.J."/>
            <person name="Barrasa J.M."/>
            <person name="Sanchez-Garcia M."/>
            <person name="Camarero S."/>
            <person name="Miyauchi S."/>
            <person name="Serrano A."/>
            <person name="Linde D."/>
            <person name="Babiker R."/>
            <person name="Drula E."/>
            <person name="Ayuso-Fernandez I."/>
            <person name="Pacheco R."/>
            <person name="Padilla G."/>
            <person name="Ferreira P."/>
            <person name="Barriuso J."/>
            <person name="Kellner H."/>
            <person name="Castanera R."/>
            <person name="Alfaro M."/>
            <person name="Ramirez L."/>
            <person name="Pisabarro A.G."/>
            <person name="Kuo A."/>
            <person name="Tritt A."/>
            <person name="Lipzen A."/>
            <person name="He G."/>
            <person name="Yan M."/>
            <person name="Ng V."/>
            <person name="Cullen D."/>
            <person name="Martin F."/>
            <person name="Rosso M.-N."/>
            <person name="Henrissat B."/>
            <person name="Hibbett D."/>
            <person name="Martinez A.T."/>
            <person name="Grigoriev I.V."/>
        </authorList>
    </citation>
    <scope>NUCLEOTIDE SEQUENCE</scope>
    <source>
        <strain evidence="2">AH 44721</strain>
    </source>
</reference>